<keyword evidence="3" id="KW-1185">Reference proteome</keyword>
<dbReference type="EMBL" id="JAEFCI010006774">
    <property type="protein sequence ID" value="KAG5459484.1"/>
    <property type="molecule type" value="Genomic_DNA"/>
</dbReference>
<evidence type="ECO:0000313" key="2">
    <source>
        <dbReference type="EMBL" id="KAG5459484.1"/>
    </source>
</evidence>
<feature type="region of interest" description="Disordered" evidence="1">
    <location>
        <begin position="1"/>
        <end position="189"/>
    </location>
</feature>
<accession>A0A8H7ZUM4</accession>
<organism evidence="2 3">
    <name type="scientific">Olpidium bornovanus</name>
    <dbReference type="NCBI Taxonomy" id="278681"/>
    <lineage>
        <taxon>Eukaryota</taxon>
        <taxon>Fungi</taxon>
        <taxon>Fungi incertae sedis</taxon>
        <taxon>Olpidiomycota</taxon>
        <taxon>Olpidiomycotina</taxon>
        <taxon>Olpidiomycetes</taxon>
        <taxon>Olpidiales</taxon>
        <taxon>Olpidiaceae</taxon>
        <taxon>Olpidium</taxon>
    </lineage>
</organism>
<dbReference type="AlphaFoldDB" id="A0A8H7ZUM4"/>
<feature type="compositionally biased region" description="Low complexity" evidence="1">
    <location>
        <begin position="134"/>
        <end position="147"/>
    </location>
</feature>
<feature type="compositionally biased region" description="Basic residues" evidence="1">
    <location>
        <begin position="98"/>
        <end position="110"/>
    </location>
</feature>
<name>A0A8H7ZUM4_9FUNG</name>
<evidence type="ECO:0000256" key="1">
    <source>
        <dbReference type="SAM" id="MobiDB-lite"/>
    </source>
</evidence>
<sequence>IGGGLHRVGEARSRQPLSSAREKSSPVHIRRCHPADAQGSGVTMPDLPLSGSSRSESRNPAGSPLPPRRKGDSKTKLPRLAIAAGARQAAATAEDRRRRAGSPRPRRRQQQQRGPMRQFALSHPTGGLAGGGTAQAAGGFSHSSQSSSRDEAGRPGRRKRGEPRSPSPRGLRRRGEGRPKWTGGPSLSLRASQLLVRPGQLLRAPGTLAR</sequence>
<feature type="compositionally biased region" description="Low complexity" evidence="1">
    <location>
        <begin position="79"/>
        <end position="92"/>
    </location>
</feature>
<gene>
    <name evidence="2" type="ORF">BJ554DRAFT_108</name>
</gene>
<comment type="caution">
    <text evidence="2">The sequence shown here is derived from an EMBL/GenBank/DDBJ whole genome shotgun (WGS) entry which is preliminary data.</text>
</comment>
<feature type="compositionally biased region" description="Polar residues" evidence="1">
    <location>
        <begin position="50"/>
        <end position="60"/>
    </location>
</feature>
<protein>
    <submittedName>
        <fullName evidence="2">Uncharacterized protein</fullName>
    </submittedName>
</protein>
<dbReference type="Proteomes" id="UP000673691">
    <property type="component" value="Unassembled WGS sequence"/>
</dbReference>
<proteinExistence type="predicted"/>
<reference evidence="2 3" key="1">
    <citation type="journal article" name="Sci. Rep.">
        <title>Genome-scale phylogenetic analyses confirm Olpidium as the closest living zoosporic fungus to the non-flagellated, terrestrial fungi.</title>
        <authorList>
            <person name="Chang Y."/>
            <person name="Rochon D."/>
            <person name="Sekimoto S."/>
            <person name="Wang Y."/>
            <person name="Chovatia M."/>
            <person name="Sandor L."/>
            <person name="Salamov A."/>
            <person name="Grigoriev I.V."/>
            <person name="Stajich J.E."/>
            <person name="Spatafora J.W."/>
        </authorList>
    </citation>
    <scope>NUCLEOTIDE SEQUENCE [LARGE SCALE GENOMIC DNA]</scope>
    <source>
        <strain evidence="2">S191</strain>
    </source>
</reference>
<feature type="non-terminal residue" evidence="2">
    <location>
        <position position="1"/>
    </location>
</feature>
<evidence type="ECO:0000313" key="3">
    <source>
        <dbReference type="Proteomes" id="UP000673691"/>
    </source>
</evidence>